<accession>A0A915PHC5</accession>
<keyword evidence="3" id="KW-0539">Nucleus</keyword>
<dbReference type="InterPro" id="IPR015943">
    <property type="entry name" value="WD40/YVTN_repeat-like_dom_sf"/>
</dbReference>
<name>A0A915PHC5_9BILA</name>
<evidence type="ECO:0000256" key="2">
    <source>
        <dbReference type="ARBA" id="ARBA00022448"/>
    </source>
</evidence>
<feature type="compositionally biased region" description="Polar residues" evidence="5">
    <location>
        <begin position="1097"/>
        <end position="1114"/>
    </location>
</feature>
<feature type="region of interest" description="Disordered" evidence="5">
    <location>
        <begin position="984"/>
        <end position="1006"/>
    </location>
</feature>
<dbReference type="Gene3D" id="2.130.10.10">
    <property type="entry name" value="YVTN repeat-like/Quinoprotein amine dehydrogenase"/>
    <property type="match status" value="1"/>
</dbReference>
<evidence type="ECO:0000313" key="7">
    <source>
        <dbReference type="Proteomes" id="UP000887581"/>
    </source>
</evidence>
<sequence>MADAFVEIPDFQFRELQHVRIFDKPVLYNGIRPSWIAASSRYGIIVCAAGHDKLISLRSSDVHQLNTVKVDTEVTNIQMKVTCLQIEQPAVLIALTCNCSGRLLSVSMRTASGAFVYLYDMCSFAVDFVEQRGPVYSLRLSADPNAQPCALEWNPLQDDLFAVATSDGVLSCYSFNIEKSSSVTLVGTTKHSDIVTCIGWSPKGKQLVVGDVSGYVKQYKPEMVSVRVVPPPTCVPSLKGDGSLRCVGISWLATTDILIAYSPKTGREVDIAKLCVKKDAPPQWTHFDDINYCGDRSSFDQRIEFTQFIGWKLLLCSSSRSSEIAVLGKIGSEWKIWTLDDNGRIEMPLDSEHCETYPVGIAVDISSVLPAKIGDEGNIERPPCPTVLVLSSQGILLPFSVLSSRAEHQIINIQPEALPSKIYGPVLTVVNIAENMQSNVGSPHITSQTVPVTTNLLSSLVFSESTPITKQDIFQSQVLESTPSTVTASSKVQNLTPTSVVQNSAVSHQQLKKRTDLITNLQKDFREKLVVFDKHFFELCEQNDWLYNLKKSSAKQLEWNIGINLNDEMLELEKVRAVVASWLDALENQVKESMCSVEEQLGIANSTDRELFDNGRVLDFNNVMDWTLIQTHRISRAVMHRLDKLVETLAKLEQKVANVEDVLSEMPASHIKSGKILTLGVDQEQQIATTAKNICKGMVSRRKALCELQQRVTSLSCQLKPLKKEQEINKYLSSTKSSFSNLSFSHQTYKEIIGGTAAVTAQQQKELLRFLAERGPVKRSEAKILALDIHSGEGGERILNSTITDIESRLLEAALIPMKTPTKLVMDIGTQSSDYLYSKEATSPTDKTIPNRIASADYTPSVAYEPPEIQAKIKCINFNWRYKYNIEDLGFIFNPIRCLHLQLEPTTNLPATLPSFKNLNTSTALPSTSNCPATCEIAKSLPAGNAPTNIAKTVNSNQEQSGNITFSFKNLDIPSAARNNVSTRETGFSTLSTPNKSEHSSEASQQIFSMKKDENGTATASLKSAAASESLTNISSAVVSSSATTIETSGTSTQSSEISRTNSEVAVSNPTSNSNTASGTLTNVSFTFKLPTAESQQAPLRGTLSGNTNSTIQPLSKDLESVGDDGMMEAEGTSTAPTALFSSSLSFGSKSTVSSMNQVQNVFGSGLKFLPSAQPQTTSLFSNVAGNKSNSVFGGGTTTTSSSSGGLFSQAQQSNAASFSFSSAAKPQNSSSLFGAKTATGGATFGGAPSFGSKPVFGSPSPLVSAFGQQRSQHSAPTSTAFSNFAKTSSVGFGSLAASQQQQSTGSVFGGSGFGALAQQPQKSSIFGGGLNSSATNRY</sequence>
<reference evidence="8" key="1">
    <citation type="submission" date="2022-11" db="UniProtKB">
        <authorList>
            <consortium name="WormBaseParasite"/>
        </authorList>
    </citation>
    <scope>IDENTIFICATION</scope>
</reference>
<dbReference type="GO" id="GO:0006606">
    <property type="term" value="P:protein import into nucleus"/>
    <property type="evidence" value="ECO:0007669"/>
    <property type="project" value="TreeGrafter"/>
</dbReference>
<feature type="compositionally biased region" description="Polar residues" evidence="5">
    <location>
        <begin position="1047"/>
        <end position="1080"/>
    </location>
</feature>
<keyword evidence="4" id="KW-0175">Coiled coil</keyword>
<dbReference type="PANTHER" id="PTHR23193">
    <property type="entry name" value="NUCLEAR PORE COMPLEX PROTEIN NUP"/>
    <property type="match status" value="1"/>
</dbReference>
<evidence type="ECO:0000256" key="4">
    <source>
        <dbReference type="SAM" id="Coils"/>
    </source>
</evidence>
<comment type="subcellular location">
    <subcellularLocation>
        <location evidence="1">Nucleus</location>
    </subcellularLocation>
</comment>
<dbReference type="SUPFAM" id="SSF117289">
    <property type="entry name" value="Nucleoporin domain"/>
    <property type="match status" value="1"/>
</dbReference>
<proteinExistence type="predicted"/>
<feature type="compositionally biased region" description="Polar residues" evidence="5">
    <location>
        <begin position="984"/>
        <end position="995"/>
    </location>
</feature>
<dbReference type="PANTHER" id="PTHR23193:SF46">
    <property type="entry name" value="NUCLEAR PORE COMPLEX PROTEIN NUP214"/>
    <property type="match status" value="1"/>
</dbReference>
<evidence type="ECO:0000256" key="1">
    <source>
        <dbReference type="ARBA" id="ARBA00004123"/>
    </source>
</evidence>
<feature type="region of interest" description="Disordered" evidence="5">
    <location>
        <begin position="1097"/>
        <end position="1126"/>
    </location>
</feature>
<dbReference type="GO" id="GO:0006405">
    <property type="term" value="P:RNA export from nucleus"/>
    <property type="evidence" value="ECO:0007669"/>
    <property type="project" value="TreeGrafter"/>
</dbReference>
<dbReference type="InterPro" id="IPR026054">
    <property type="entry name" value="Nucleoporin"/>
</dbReference>
<dbReference type="InterPro" id="IPR039462">
    <property type="entry name" value="Nup159/Nup146_N"/>
</dbReference>
<dbReference type="GO" id="GO:0005643">
    <property type="term" value="C:nuclear pore"/>
    <property type="evidence" value="ECO:0007669"/>
    <property type="project" value="TreeGrafter"/>
</dbReference>
<evidence type="ECO:0000256" key="5">
    <source>
        <dbReference type="SAM" id="MobiDB-lite"/>
    </source>
</evidence>
<feature type="region of interest" description="Disordered" evidence="5">
    <location>
        <begin position="1038"/>
        <end position="1080"/>
    </location>
</feature>
<evidence type="ECO:0000313" key="8">
    <source>
        <dbReference type="WBParaSite" id="sdigi.contig161.g5458.t1"/>
    </source>
</evidence>
<dbReference type="InterPro" id="IPR001680">
    <property type="entry name" value="WD40_rpt"/>
</dbReference>
<dbReference type="Pfam" id="PF16755">
    <property type="entry name" value="Beta-prop_NUP159_NUP214"/>
    <property type="match status" value="1"/>
</dbReference>
<keyword evidence="7" id="KW-1185">Reference proteome</keyword>
<dbReference type="WBParaSite" id="sdigi.contig161.g5458.t1">
    <property type="protein sequence ID" value="sdigi.contig161.g5458.t1"/>
    <property type="gene ID" value="sdigi.contig161.g5458"/>
</dbReference>
<evidence type="ECO:0000259" key="6">
    <source>
        <dbReference type="Pfam" id="PF16755"/>
    </source>
</evidence>
<feature type="coiled-coil region" evidence="4">
    <location>
        <begin position="635"/>
        <end position="662"/>
    </location>
</feature>
<evidence type="ECO:0000256" key="3">
    <source>
        <dbReference type="ARBA" id="ARBA00023242"/>
    </source>
</evidence>
<keyword evidence="2" id="KW-0813">Transport</keyword>
<dbReference type="GO" id="GO:0008139">
    <property type="term" value="F:nuclear localization sequence binding"/>
    <property type="evidence" value="ECO:0007669"/>
    <property type="project" value="TreeGrafter"/>
</dbReference>
<dbReference type="GO" id="GO:0017056">
    <property type="term" value="F:structural constituent of nuclear pore"/>
    <property type="evidence" value="ECO:0007669"/>
    <property type="project" value="TreeGrafter"/>
</dbReference>
<dbReference type="Proteomes" id="UP000887581">
    <property type="component" value="Unplaced"/>
</dbReference>
<dbReference type="SMART" id="SM00320">
    <property type="entry name" value="WD40"/>
    <property type="match status" value="2"/>
</dbReference>
<organism evidence="7 8">
    <name type="scientific">Setaria digitata</name>
    <dbReference type="NCBI Taxonomy" id="48799"/>
    <lineage>
        <taxon>Eukaryota</taxon>
        <taxon>Metazoa</taxon>
        <taxon>Ecdysozoa</taxon>
        <taxon>Nematoda</taxon>
        <taxon>Chromadorea</taxon>
        <taxon>Rhabditida</taxon>
        <taxon>Spirurina</taxon>
        <taxon>Spiruromorpha</taxon>
        <taxon>Filarioidea</taxon>
        <taxon>Setariidae</taxon>
        <taxon>Setaria</taxon>
    </lineage>
</organism>
<protein>
    <submittedName>
        <fullName evidence="8">Anaphase-promoting complex subunit 4-like WD40 domain-containing protein</fullName>
    </submittedName>
</protein>
<feature type="domain" description="Nucleoporin Nup159/Nup146 N-terminal" evidence="6">
    <location>
        <begin position="39"/>
        <end position="396"/>
    </location>
</feature>